<dbReference type="HOGENOM" id="CLU_021634_0_0_4"/>
<dbReference type="InterPro" id="IPR049928">
    <property type="entry name" value="XopP-like"/>
</dbReference>
<reference evidence="2 3" key="1">
    <citation type="journal article" date="2011" name="J. Bacteriol.">
        <title>Complete genome sequence of the plant pathogen Ralstonia solanacearum strain Po82.</title>
        <authorList>
            <person name="Xu J."/>
            <person name="Zheng H.J."/>
            <person name="Liu L."/>
            <person name="Pan Z.C."/>
            <person name="Prior P."/>
            <person name="Tang B."/>
            <person name="Xu J.S."/>
            <person name="Zhang H."/>
            <person name="Tian Q."/>
            <person name="Zhang L.Q."/>
            <person name="Feng J."/>
        </authorList>
    </citation>
    <scope>NUCLEOTIDE SEQUENCE [LARGE SCALE GENOMIC DNA]</scope>
    <source>
        <strain evidence="2 3">Po82</strain>
    </source>
</reference>
<name>F6G116_RALS8</name>
<organism evidence="2 3">
    <name type="scientific">Ralstonia solanacearum (strain Po82)</name>
    <dbReference type="NCBI Taxonomy" id="1031711"/>
    <lineage>
        <taxon>Bacteria</taxon>
        <taxon>Pseudomonadati</taxon>
        <taxon>Pseudomonadota</taxon>
        <taxon>Betaproteobacteria</taxon>
        <taxon>Burkholderiales</taxon>
        <taxon>Burkholderiaceae</taxon>
        <taxon>Ralstonia</taxon>
        <taxon>Ralstonia solanacearum species complex</taxon>
    </lineage>
</organism>
<feature type="region of interest" description="Disordered" evidence="1">
    <location>
        <begin position="852"/>
        <end position="885"/>
    </location>
</feature>
<dbReference type="Proteomes" id="UP000007953">
    <property type="component" value="Chromosome"/>
</dbReference>
<dbReference type="eggNOG" id="ENOG50334HM">
    <property type="taxonomic scope" value="Bacteria"/>
</dbReference>
<dbReference type="AlphaFoldDB" id="F6G116"/>
<evidence type="ECO:0000313" key="2">
    <source>
        <dbReference type="EMBL" id="AEG69146.1"/>
    </source>
</evidence>
<dbReference type="PATRIC" id="fig|1031711.3.peg.1794"/>
<dbReference type="PANTHER" id="PTHR48125:SF12">
    <property type="entry name" value="AT HOOK TRANSCRIPTION FACTOR FAMILY-RELATED"/>
    <property type="match status" value="1"/>
</dbReference>
<evidence type="ECO:0000313" key="3">
    <source>
        <dbReference type="Proteomes" id="UP000007953"/>
    </source>
</evidence>
<protein>
    <submittedName>
        <fullName evidence="2">Type III effector protein hlk1</fullName>
    </submittedName>
</protein>
<accession>F6G116</accession>
<proteinExistence type="predicted"/>
<dbReference type="EMBL" id="CP002819">
    <property type="protein sequence ID" value="AEG69146.1"/>
    <property type="molecule type" value="Genomic_DNA"/>
</dbReference>
<dbReference type="PANTHER" id="PTHR48125">
    <property type="entry name" value="LP07818P1"/>
    <property type="match status" value="1"/>
</dbReference>
<feature type="region of interest" description="Disordered" evidence="1">
    <location>
        <begin position="311"/>
        <end position="345"/>
    </location>
</feature>
<sequence>MIPKPAAPAVRKAMIAGSWLRDMDGRRATVHRLQGGVTRSGAPPARFARRSLRKSALRFASRRHIGRRHRHSGPFRSDTDRRIPGSHPRCRPPRWDHHHSTGNPTHRHRRNTMAGGRINEPRIRESAQPPVSVEASASTRAAASPPAASRQAARPAELSGLARPPASRAASGSTHGLSRHAALPVTQETAADPLDTFNHAERHISAWCRMAQYEREREARGAAHKGLNPDREVAYAGAAIESIRKCLDLLPTLRREHRFPPGYDTAAKETELLDLLAVAADTGICARNQTLNEIADQIAVYKAEHSNAAKAASTAFGPDDTRTDPPGTQDAADGMPPPPSAKAASSPLRALERESEKVQGWLGEFAGYRDALDDIMRRTQSPGMRTAPRIQLNVSLSDLIYDKLRCCKGMQTLNGILAAASANRLAALSKQVQLPELAARADELREAWHDHDEAMEAAVDALVGHGAENQPAQRLTQQALAGHQAAIEAYADGLDRVGLNLCLDAADGVEMEDADGVWRSMIDVVHALAAYKASLLELSETASHIKCKPGPMPEAPRPAPLPSVPTPAARPARSSGGAKLKNRKHGKRSGEPSVSAPPPAPVDGRTQAQKQADTLLETCPVNRGTVAQFGGDIVKIARQFGRDTSLIERELNDPKRDAVNAIDFVRGSAGNWFGERERVHNVKESLHPGDPRIEQLAERLGALALIEQRMKRLETDMLKRDMHPRSNHLTRLLEAGQIQCVEAPGRLPPEEGDDKVGTLFEIGIQFKPLSNQRKVAPWFVHVHTDQPVTAQALPTMAFKAFTAVHLKTAKERNRGPRWEAVMRALGYTDAKVHRAAIGPKLLSTLFVQAQKQPAASGAQASSRAANTMQKTSTAPSAPPPGHPRA</sequence>
<dbReference type="NCBIfam" id="NF041354">
    <property type="entry name" value="XopP"/>
    <property type="match status" value="1"/>
</dbReference>
<feature type="compositionally biased region" description="Pro residues" evidence="1">
    <location>
        <begin position="876"/>
        <end position="885"/>
    </location>
</feature>
<feature type="region of interest" description="Disordered" evidence="1">
    <location>
        <begin position="547"/>
        <end position="609"/>
    </location>
</feature>
<feature type="region of interest" description="Disordered" evidence="1">
    <location>
        <begin position="65"/>
        <end position="185"/>
    </location>
</feature>
<feature type="compositionally biased region" description="Low complexity" evidence="1">
    <location>
        <begin position="135"/>
        <end position="173"/>
    </location>
</feature>
<dbReference type="KEGG" id="rsn:RSPO_c01846"/>
<feature type="compositionally biased region" description="Pro residues" evidence="1">
    <location>
        <begin position="550"/>
        <end position="565"/>
    </location>
</feature>
<gene>
    <name evidence="2" type="ordered locus">RSPO_c01846</name>
</gene>
<feature type="compositionally biased region" description="Polar residues" evidence="1">
    <location>
        <begin position="866"/>
        <end position="875"/>
    </location>
</feature>
<feature type="compositionally biased region" description="Low complexity" evidence="1">
    <location>
        <begin position="852"/>
        <end position="865"/>
    </location>
</feature>
<evidence type="ECO:0000256" key="1">
    <source>
        <dbReference type="SAM" id="MobiDB-lite"/>
    </source>
</evidence>